<organism evidence="3 4">
    <name type="scientific">Chlorella vulgaris</name>
    <name type="common">Green alga</name>
    <dbReference type="NCBI Taxonomy" id="3077"/>
    <lineage>
        <taxon>Eukaryota</taxon>
        <taxon>Viridiplantae</taxon>
        <taxon>Chlorophyta</taxon>
        <taxon>core chlorophytes</taxon>
        <taxon>Trebouxiophyceae</taxon>
        <taxon>Chlorellales</taxon>
        <taxon>Chlorellaceae</taxon>
        <taxon>Chlorella clade</taxon>
        <taxon>Chlorella</taxon>
    </lineage>
</organism>
<dbReference type="EMBL" id="SIDB01000009">
    <property type="protein sequence ID" value="KAI3428633.1"/>
    <property type="molecule type" value="Genomic_DNA"/>
</dbReference>
<dbReference type="InterPro" id="IPR006917">
    <property type="entry name" value="SOUL_heme-bd"/>
</dbReference>
<evidence type="ECO:0000313" key="3">
    <source>
        <dbReference type="EMBL" id="KAI3428633.1"/>
    </source>
</evidence>
<comment type="similarity">
    <text evidence="1">Belongs to the HEBP family.</text>
</comment>
<dbReference type="InterPro" id="IPR011256">
    <property type="entry name" value="Reg_factor_effector_dom_sf"/>
</dbReference>
<dbReference type="Proteomes" id="UP001055712">
    <property type="component" value="Unassembled WGS sequence"/>
</dbReference>
<dbReference type="OrthoDB" id="6424451at2759"/>
<name>A0A9D4TL97_CHLVU</name>
<reference evidence="3" key="2">
    <citation type="submission" date="2020-11" db="EMBL/GenBank/DDBJ databases">
        <authorList>
            <person name="Cecchin M."/>
            <person name="Marcolungo L."/>
            <person name="Rossato M."/>
            <person name="Girolomoni L."/>
            <person name="Cosentino E."/>
            <person name="Cuine S."/>
            <person name="Li-Beisson Y."/>
            <person name="Delledonne M."/>
            <person name="Ballottari M."/>
        </authorList>
    </citation>
    <scope>NUCLEOTIDE SEQUENCE</scope>
    <source>
        <strain evidence="3">211/11P</strain>
        <tissue evidence="3">Whole cell</tissue>
    </source>
</reference>
<feature type="signal peptide" evidence="2">
    <location>
        <begin position="1"/>
        <end position="20"/>
    </location>
</feature>
<evidence type="ECO:0000313" key="4">
    <source>
        <dbReference type="Proteomes" id="UP001055712"/>
    </source>
</evidence>
<dbReference type="PANTHER" id="PTHR11220">
    <property type="entry name" value="HEME-BINDING PROTEIN-RELATED"/>
    <property type="match status" value="1"/>
</dbReference>
<comment type="caution">
    <text evidence="3">The sequence shown here is derived from an EMBL/GenBank/DDBJ whole genome shotgun (WGS) entry which is preliminary data.</text>
</comment>
<dbReference type="Gene3D" id="3.20.80.10">
    <property type="entry name" value="Regulatory factor, effector binding domain"/>
    <property type="match status" value="1"/>
</dbReference>
<protein>
    <recommendedName>
        <fullName evidence="5">SOUL heme-binding protein</fullName>
    </recommendedName>
</protein>
<accession>A0A9D4TL97</accession>
<feature type="chain" id="PRO_5039403404" description="SOUL heme-binding protein" evidence="2">
    <location>
        <begin position="21"/>
        <end position="240"/>
    </location>
</feature>
<keyword evidence="4" id="KW-1185">Reference proteome</keyword>
<proteinExistence type="inferred from homology"/>
<evidence type="ECO:0008006" key="5">
    <source>
        <dbReference type="Google" id="ProtNLM"/>
    </source>
</evidence>
<dbReference type="Pfam" id="PF04832">
    <property type="entry name" value="SOUL"/>
    <property type="match status" value="1"/>
</dbReference>
<gene>
    <name evidence="3" type="ORF">D9Q98_007456</name>
</gene>
<evidence type="ECO:0000256" key="2">
    <source>
        <dbReference type="SAM" id="SignalP"/>
    </source>
</evidence>
<dbReference type="PANTHER" id="PTHR11220:SF1">
    <property type="entry name" value="HEME-BINDING PROTEIN 2"/>
    <property type="match status" value="1"/>
</dbReference>
<dbReference type="SUPFAM" id="SSF55136">
    <property type="entry name" value="Probable bacterial effector-binding domain"/>
    <property type="match status" value="1"/>
</dbReference>
<keyword evidence="2" id="KW-0732">Signal</keyword>
<dbReference type="FunFam" id="3.20.80.10:FF:000002">
    <property type="entry name" value="Heme-binding protein 2"/>
    <property type="match status" value="1"/>
</dbReference>
<sequence length="240" mass="25545">MPARLTTVVVLALALATVGAIPAEAARPSASAATLTAAADASEGVDTKAPWFCHNLDCPRFSVLESTDDYELREYEAASWVSTDVSAYAYALAARTGFQRLYQYIDGANKEAVKVPMTAPVVTRIGAAAGPFCKNNFTIAFFVPFAFQSKGAPQPNNPDVYLSYTPALKVYVAQTGGFVVDDYSISRMANRLTDALDDAGLAYASGEFFFAGYDPPFRLAARHNEVAVLAGEAADSQPAQ</sequence>
<dbReference type="AlphaFoldDB" id="A0A9D4TL97"/>
<reference evidence="3" key="1">
    <citation type="journal article" date="2019" name="Plant J.">
        <title>Chlorella vulgaris genome assembly and annotation reveals the molecular basis for metabolic acclimation to high light conditions.</title>
        <authorList>
            <person name="Cecchin M."/>
            <person name="Marcolungo L."/>
            <person name="Rossato M."/>
            <person name="Girolomoni L."/>
            <person name="Cosentino E."/>
            <person name="Cuine S."/>
            <person name="Li-Beisson Y."/>
            <person name="Delledonne M."/>
            <person name="Ballottari M."/>
        </authorList>
    </citation>
    <scope>NUCLEOTIDE SEQUENCE</scope>
    <source>
        <strain evidence="3">211/11P</strain>
    </source>
</reference>
<evidence type="ECO:0000256" key="1">
    <source>
        <dbReference type="ARBA" id="ARBA00009817"/>
    </source>
</evidence>